<name>A0A645G156_9ZZZZ</name>
<dbReference type="AntiFam" id="ANF00072">
    <property type="entry name" value="Shadow ORF (opposite TypA)"/>
</dbReference>
<dbReference type="AlphaFoldDB" id="A0A645G156"/>
<accession>A0A645G156</accession>
<dbReference type="EMBL" id="VSSQ01067508">
    <property type="protein sequence ID" value="MPN19886.1"/>
    <property type="molecule type" value="Genomic_DNA"/>
</dbReference>
<evidence type="ECO:0000313" key="1">
    <source>
        <dbReference type="EMBL" id="MPN19886.1"/>
    </source>
</evidence>
<reference evidence="1" key="1">
    <citation type="submission" date="2019-08" db="EMBL/GenBank/DDBJ databases">
        <authorList>
            <person name="Kucharzyk K."/>
            <person name="Murdoch R.W."/>
            <person name="Higgins S."/>
            <person name="Loffler F."/>
        </authorList>
    </citation>
    <scope>NUCLEOTIDE SEQUENCE</scope>
</reference>
<sequence length="110" mass="12334">MSWSVNNIDLNHLSRSRIWDGNGCIFCQNGDTAFALQIVGVHNALLYLLVLAKNSCLLEQSVYQSCLAMINMGDDRHITNIGSNFFHESSPVSYNLPKLTTPYLIRRDAS</sequence>
<comment type="caution">
    <text evidence="1">The sequence shown here is derived from an EMBL/GenBank/DDBJ whole genome shotgun (WGS) entry which is preliminary data.</text>
</comment>
<proteinExistence type="predicted"/>
<gene>
    <name evidence="1" type="ORF">SDC9_167261</name>
</gene>
<organism evidence="1">
    <name type="scientific">bioreactor metagenome</name>
    <dbReference type="NCBI Taxonomy" id="1076179"/>
    <lineage>
        <taxon>unclassified sequences</taxon>
        <taxon>metagenomes</taxon>
        <taxon>ecological metagenomes</taxon>
    </lineage>
</organism>
<protein>
    <submittedName>
        <fullName evidence="1">Uncharacterized protein</fullName>
    </submittedName>
</protein>